<dbReference type="EMBL" id="JASBWU010000013">
    <property type="protein sequence ID" value="KAJ9116939.1"/>
    <property type="molecule type" value="Genomic_DNA"/>
</dbReference>
<evidence type="ECO:0000313" key="1">
    <source>
        <dbReference type="EMBL" id="KAJ9116939.1"/>
    </source>
</evidence>
<keyword evidence="2" id="KW-1185">Reference proteome</keyword>
<evidence type="ECO:0000313" key="2">
    <source>
        <dbReference type="Proteomes" id="UP001243375"/>
    </source>
</evidence>
<gene>
    <name evidence="1" type="ORF">QFC22_004597</name>
</gene>
<comment type="caution">
    <text evidence="1">The sequence shown here is derived from an EMBL/GenBank/DDBJ whole genome shotgun (WGS) entry which is preliminary data.</text>
</comment>
<proteinExistence type="predicted"/>
<name>A0ACC2X0P3_9TREE</name>
<sequence>MKADEKEGKRQRQSQSCDACRVRKVKCESISAIDDKDPPTALTEQTLNPISDTAEQKPTSQAPAASRPPCKQCVQLGSDCTYEYVPRKRGPPNLYLRKLSEAKQNGIQFPSEADFEAAKASSRGVAGRRKAKGKGSGAGHELEHTSEAAKKEENDMTGQLPGSEEGGYGEYLPSLVMQPPSHTFGQPCWETGTEVKQRVRWDTRPAAISKLMSVIAGPIPEDAFTPSQFMDLEGNLNYTASPGVGKLSPNASRNHLLSDTYTPGLSNVRAFESDTRTSFNGGNNMAAYPPKLTGLADIAASTSRHLHSPSTNGQMMLENTLNPIISPIHFDPAGAYFTSPSDAGSIMGMGRGNSHFANNNGRLRSDIPERLGSTPSEGLPLDMSLPESVHNDFLAHDTRTYSTSAVHRDPSTGGTDIHMPLPMHPSNSQTVGEVGSAYLYGQSSGINGPSGHQSGINLQTLPLHRGFHSKNEVSGIDHGPAPSYASGQPSRQSLNSNPLEAIIPRPLLHLIINLFFDYVYPLTPCLHKPTFLADLARHREMEPGQGEWTALVLATVMSTLVQVPRAFVPLTRREVKDLAYRCHIAGRNWSLHGYKDFTVNAVIIRYFVYNYCRGEIATCHTSLCEAQALSTVLKLHEEEVRTCLQKSAWEHAHSFSIYQTYTYLNPIEREVRRRIFFLLFQADKSESVLSGRPIRMREEECYSLRLPEELDDEYITETRYLQQPKGSTSVITGFNASIRIHCLGGRAITKHQEDKREPPSGVRLQRRLEEVATLLEEVTNLMRDCPPQLRLKEGLDSRVQSPAGGWDVEAAAKIQAFFFDPQASREFARNAFLVQQGNIWVTQQCIRFVLLQYQNDLLHLKAASTLKSSMHATPGFKQIGGLPLGGISTSKKPEEETKDYVAASKESLYYDLLSILHSIPIQCIAVNGPSLANCVRYVASGLLDTVQCKSEYNSDGEANVARAQGYLIDFLSILSDIEKNYSLDDDE</sequence>
<accession>A0ACC2X0P3</accession>
<dbReference type="Proteomes" id="UP001243375">
    <property type="component" value="Unassembled WGS sequence"/>
</dbReference>
<reference evidence="1" key="1">
    <citation type="submission" date="2023-04" db="EMBL/GenBank/DDBJ databases">
        <title>Draft Genome sequencing of Naganishia species isolated from polar environments using Oxford Nanopore Technology.</title>
        <authorList>
            <person name="Leo P."/>
            <person name="Venkateswaran K."/>
        </authorList>
    </citation>
    <scope>NUCLEOTIDE SEQUENCE</scope>
    <source>
        <strain evidence="1">MNA-CCFEE 5425</strain>
    </source>
</reference>
<protein>
    <submittedName>
        <fullName evidence="1">Uncharacterized protein</fullName>
    </submittedName>
</protein>
<organism evidence="1 2">
    <name type="scientific">Naganishia vaughanmartiniae</name>
    <dbReference type="NCBI Taxonomy" id="1424756"/>
    <lineage>
        <taxon>Eukaryota</taxon>
        <taxon>Fungi</taxon>
        <taxon>Dikarya</taxon>
        <taxon>Basidiomycota</taxon>
        <taxon>Agaricomycotina</taxon>
        <taxon>Tremellomycetes</taxon>
        <taxon>Filobasidiales</taxon>
        <taxon>Filobasidiaceae</taxon>
        <taxon>Naganishia</taxon>
    </lineage>
</organism>